<evidence type="ECO:0000313" key="3">
    <source>
        <dbReference type="Proteomes" id="UP000240912"/>
    </source>
</evidence>
<accession>A0A2T3HQT7</accession>
<feature type="transmembrane region" description="Helical" evidence="1">
    <location>
        <begin position="250"/>
        <end position="270"/>
    </location>
</feature>
<name>A0A2T3HQT7_9SPHI</name>
<protein>
    <recommendedName>
        <fullName evidence="4">Oligosaccharide repeat unit polymerase</fullName>
    </recommendedName>
</protein>
<feature type="transmembrane region" description="Helical" evidence="1">
    <location>
        <begin position="177"/>
        <end position="195"/>
    </location>
</feature>
<keyword evidence="1" id="KW-1133">Transmembrane helix</keyword>
<organism evidence="2 3">
    <name type="scientific">Pedobacter yulinensis</name>
    <dbReference type="NCBI Taxonomy" id="2126353"/>
    <lineage>
        <taxon>Bacteria</taxon>
        <taxon>Pseudomonadati</taxon>
        <taxon>Bacteroidota</taxon>
        <taxon>Sphingobacteriia</taxon>
        <taxon>Sphingobacteriales</taxon>
        <taxon>Sphingobacteriaceae</taxon>
        <taxon>Pedobacter</taxon>
    </lineage>
</organism>
<feature type="transmembrane region" description="Helical" evidence="1">
    <location>
        <begin position="94"/>
        <end position="111"/>
    </location>
</feature>
<keyword evidence="1" id="KW-0812">Transmembrane</keyword>
<dbReference type="EMBL" id="PYLS01000001">
    <property type="protein sequence ID" value="PST84763.1"/>
    <property type="molecule type" value="Genomic_DNA"/>
</dbReference>
<dbReference type="AlphaFoldDB" id="A0A2T3HQT7"/>
<feature type="transmembrane region" description="Helical" evidence="1">
    <location>
        <begin position="420"/>
        <end position="438"/>
    </location>
</feature>
<gene>
    <name evidence="2" type="ORF">C7T94_01150</name>
</gene>
<feature type="transmembrane region" description="Helical" evidence="1">
    <location>
        <begin position="64"/>
        <end position="82"/>
    </location>
</feature>
<feature type="transmembrane region" description="Helical" evidence="1">
    <location>
        <begin position="132"/>
        <end position="151"/>
    </location>
</feature>
<evidence type="ECO:0000313" key="2">
    <source>
        <dbReference type="EMBL" id="PST84763.1"/>
    </source>
</evidence>
<dbReference type="OrthoDB" id="920926at2"/>
<feature type="transmembrane region" description="Helical" evidence="1">
    <location>
        <begin position="32"/>
        <end position="52"/>
    </location>
</feature>
<dbReference type="Proteomes" id="UP000240912">
    <property type="component" value="Unassembled WGS sequence"/>
</dbReference>
<comment type="caution">
    <text evidence="2">The sequence shown here is derived from an EMBL/GenBank/DDBJ whole genome shotgun (WGS) entry which is preliminary data.</text>
</comment>
<evidence type="ECO:0000256" key="1">
    <source>
        <dbReference type="SAM" id="Phobius"/>
    </source>
</evidence>
<proteinExistence type="predicted"/>
<feature type="transmembrane region" description="Helical" evidence="1">
    <location>
        <begin position="9"/>
        <end position="26"/>
    </location>
</feature>
<feature type="transmembrane region" description="Helical" evidence="1">
    <location>
        <begin position="222"/>
        <end position="238"/>
    </location>
</feature>
<evidence type="ECO:0008006" key="4">
    <source>
        <dbReference type="Google" id="ProtNLM"/>
    </source>
</evidence>
<reference evidence="2 3" key="1">
    <citation type="submission" date="2018-03" db="EMBL/GenBank/DDBJ databases">
        <authorList>
            <person name="Keele B.F."/>
        </authorList>
    </citation>
    <scope>NUCLEOTIDE SEQUENCE [LARGE SCALE GENOMIC DNA]</scope>
    <source>
        <strain evidence="2 3">YL28-9</strain>
    </source>
</reference>
<sequence length="458" mass="53157">MLSRAIKRALPFILIAATNLVLDFLFPKAQKIIYAPYDVLFLAAISYVITYYQRNKYNILISRFWIVFFFLGIMNMNSVILYDKTWDVDIRGASLLYFLNIIIFNASLLFFERRGDFVPKRLTVNSYSFLKNRILVVIMLIFPFLLIITLYKSVGFLPILSGASFVDEMYNYNYGPLYGYKFICVYGFLMTICYIKLKKYRSINLALAIVILLITSVDGKRFILFICLLAYLPLNDYLNRITKPGTKTSYTPLIIVSSVILLVYVSVLAIRLGNNNVNEWIGLFIEKIPFGVEFKDYAYSFEKFNATTIQDYDFWQSNIGAFFNSGLLNFLGYDKEALTHMGSAYVWMKAYNIDFGIRTGIISELYFAHGIFGSAFMVLLAYFVNRTSVRLIRPTSIFNLIQHCILYALYILIINGQATVFFGCLSMMLYVYLLKWIIEPNRNKKRNGFYHNTRIQPS</sequence>
<keyword evidence="3" id="KW-1185">Reference proteome</keyword>
<feature type="transmembrane region" description="Helical" evidence="1">
    <location>
        <begin position="396"/>
        <end position="414"/>
    </location>
</feature>
<keyword evidence="1" id="KW-0472">Membrane</keyword>
<feature type="transmembrane region" description="Helical" evidence="1">
    <location>
        <begin position="365"/>
        <end position="384"/>
    </location>
</feature>